<feature type="domain" description="F-box associated beta-propeller type 3" evidence="1">
    <location>
        <begin position="4"/>
        <end position="210"/>
    </location>
</feature>
<proteinExistence type="predicted"/>
<dbReference type="AlphaFoldDB" id="A0A2G5CKR9"/>
<evidence type="ECO:0000313" key="2">
    <source>
        <dbReference type="EMBL" id="PIA31871.1"/>
    </source>
</evidence>
<dbReference type="PANTHER" id="PTHR31111">
    <property type="entry name" value="BNAA05G37150D PROTEIN-RELATED"/>
    <property type="match status" value="1"/>
</dbReference>
<protein>
    <recommendedName>
        <fullName evidence="1">F-box associated beta-propeller type 3 domain-containing protein</fullName>
    </recommendedName>
</protein>
<gene>
    <name evidence="2" type="ORF">AQUCO_04700013v1</name>
</gene>
<dbReference type="InterPro" id="IPR017451">
    <property type="entry name" value="F-box-assoc_interact_dom"/>
</dbReference>
<evidence type="ECO:0000259" key="1">
    <source>
        <dbReference type="Pfam" id="PF08268"/>
    </source>
</evidence>
<dbReference type="Pfam" id="PF08268">
    <property type="entry name" value="FBA_3"/>
    <property type="match status" value="1"/>
</dbReference>
<evidence type="ECO:0000313" key="3">
    <source>
        <dbReference type="Proteomes" id="UP000230069"/>
    </source>
</evidence>
<dbReference type="EMBL" id="KZ305064">
    <property type="protein sequence ID" value="PIA31871.1"/>
    <property type="molecule type" value="Genomic_DNA"/>
</dbReference>
<dbReference type="PANTHER" id="PTHR31111:SF136">
    <property type="entry name" value="F-BOX ASSOCIATED DOMAIN-CONTAINING PROTEIN"/>
    <property type="match status" value="1"/>
</dbReference>
<keyword evidence="3" id="KW-1185">Reference proteome</keyword>
<accession>A0A2G5CKR9</accession>
<sequence length="234" mass="26572">MLGFGFDIINKVYKVVVLFLWANGRVLESETQVFTLGSSLWRTVNKAPKMRFVKGCSAYVNGSLHWLTRGEPGDGSRSKIIVSFTLSSEEFGVIPSPEFNYLSTIESFKADSLIQLVELRECLSIVDSSFDHHIEIWVMKDYNVKESWTRFCVSKYYLEGMQFKLVNAISFRQNNEIVLLCDFLSLVSYNTETGNFTTVEVGGLNNNADDFRKYYGGAFSYVESLISPKSACRI</sequence>
<reference evidence="2 3" key="1">
    <citation type="submission" date="2017-09" db="EMBL/GenBank/DDBJ databases">
        <title>WGS assembly of Aquilegia coerulea Goldsmith.</title>
        <authorList>
            <person name="Hodges S."/>
            <person name="Kramer E."/>
            <person name="Nordborg M."/>
            <person name="Tomkins J."/>
            <person name="Borevitz J."/>
            <person name="Derieg N."/>
            <person name="Yan J."/>
            <person name="Mihaltcheva S."/>
            <person name="Hayes R.D."/>
            <person name="Rokhsar D."/>
        </authorList>
    </citation>
    <scope>NUCLEOTIDE SEQUENCE [LARGE SCALE GENOMIC DNA]</scope>
    <source>
        <strain evidence="3">cv. Goldsmith</strain>
    </source>
</reference>
<dbReference type="NCBIfam" id="TIGR01640">
    <property type="entry name" value="F_box_assoc_1"/>
    <property type="match status" value="1"/>
</dbReference>
<dbReference type="InParanoid" id="A0A2G5CKR9"/>
<dbReference type="Proteomes" id="UP000230069">
    <property type="component" value="Unassembled WGS sequence"/>
</dbReference>
<dbReference type="OrthoDB" id="1894463at2759"/>
<organism evidence="2 3">
    <name type="scientific">Aquilegia coerulea</name>
    <name type="common">Rocky mountain columbine</name>
    <dbReference type="NCBI Taxonomy" id="218851"/>
    <lineage>
        <taxon>Eukaryota</taxon>
        <taxon>Viridiplantae</taxon>
        <taxon>Streptophyta</taxon>
        <taxon>Embryophyta</taxon>
        <taxon>Tracheophyta</taxon>
        <taxon>Spermatophyta</taxon>
        <taxon>Magnoliopsida</taxon>
        <taxon>Ranunculales</taxon>
        <taxon>Ranunculaceae</taxon>
        <taxon>Thalictroideae</taxon>
        <taxon>Aquilegia</taxon>
    </lineage>
</organism>
<dbReference type="InterPro" id="IPR013187">
    <property type="entry name" value="F-box-assoc_dom_typ3"/>
</dbReference>
<name>A0A2G5CKR9_AQUCA</name>